<proteinExistence type="predicted"/>
<reference evidence="4" key="2">
    <citation type="submission" date="2025-04" db="UniProtKB">
        <authorList>
            <consortium name="RefSeq"/>
        </authorList>
    </citation>
    <scope>IDENTIFICATION</scope>
    <source>
        <strain evidence="4">DH4</strain>
        <tissue evidence="4">Whole body</tissue>
    </source>
</reference>
<feature type="coiled-coil region" evidence="1">
    <location>
        <begin position="901"/>
        <end position="942"/>
    </location>
</feature>
<organism evidence="2">
    <name type="scientific">Apis mellifera</name>
    <name type="common">Honeybee</name>
    <dbReference type="NCBI Taxonomy" id="7460"/>
    <lineage>
        <taxon>Eukaryota</taxon>
        <taxon>Metazoa</taxon>
        <taxon>Ecdysozoa</taxon>
        <taxon>Arthropoda</taxon>
        <taxon>Hexapoda</taxon>
        <taxon>Insecta</taxon>
        <taxon>Pterygota</taxon>
        <taxon>Neoptera</taxon>
        <taxon>Endopterygota</taxon>
        <taxon>Hymenoptera</taxon>
        <taxon>Apocrita</taxon>
        <taxon>Aculeata</taxon>
        <taxon>Apoidea</taxon>
        <taxon>Anthophila</taxon>
        <taxon>Apidae</taxon>
        <taxon>Apis</taxon>
    </lineage>
</organism>
<sequence>MNSFDSIEFTQCVSKLPDEDRNCTAIDETTGEFCGETETLKIIDEFQKLYETRIENVDREFENKFDQVCMKLEISKEWIKNLKEQNIMLVQVVEDLEQAACNRVKLLEEKLKHSSMLVSGNMKKSTNTEKTISTLLNRVSNLEKDEECMQQKIEFLQSDIRGLLELIRRAAQENHWTLDDIKFFEIHPSDIPVPTNCTCDQEDINHKKVQSLKLQIKNFEENEKKMIVHQKELEDKLIDLNTKLQIKEDTIKTYAFQFQNLSDNLRRRVKFTDQIACSTFVENNQETFDDIKNPRNSINQQNQIVSYLNKVKSLMEQEKEDLSKLKVELERTVEKLCCEKDEEYKINNESNMNNIKYKLAKNIEYVNKIYSKKDELIGIINSLLQIENDDLFHTENLNLLPNTDINQFKLMDIFRECAVEAQITMEDIKDEINMIVSSFKCRHQKYIDLNKEVLNVQNQLIKCREKIANVINKLQLQEEERVRHNDRIISGENKLKDIKNEINITQSQLSHVNEMQSNENMSYYVEDISNCTNISNYDLLCSIIEEIEQTSSSLQIFQVQGCCIVKDLEKLKNQFCEVDLSTKKLHDKIDETLTEHDIVEITLSQKEQKLQKLEEEVDTIHLKVQDVLETFFSSKEHILHEVLQTKQSVNKLKKEYDDLKYKLSQKSLNSECDKKTCLWKYRVTDLQDQVKILQHEAKCNEEANNFLRNNIQSLEEELHIIHGKADNYRRSHSINNMKLKKKIIELENTLKFQKEIECTLRRELNDIEIELKKSKELLNSSHNEYNMEETLLQCSCYQFRHDTMTAHQLFKKLKNSIKCTKIGLQELKTELKKLICEDSNCCSSARSLMNLLEILQKHESELDNCFQEIEELKNALYSKDKLIENMKEIIGIQKDSIVMTQTELKELHQKYQEKIDNQNQIISQYEKEKKDLSKQNELQIQTIGHLQNAVVEAKKCIDQMGNRTKKNRTTYYLQSEGKIETIRLLMIYVEEIQNQYNECFAEAAKQDKLLELQRNAIQDLQQKIISMEYNNFLAINFIHITYYFILKIIQEQLEIRVNDIQSLKNEIDTLIQSKCYLENKYLNTKKLWQEAEEKLQELRKQTLKTEYKIKIGEDKECQYKIEVKDKSCITQNIFDCENITYDNRKQCTNYSYEHDLQTEIEILIRENEDMKKQLQKYKLDFDIIDKELKTERENDIYIQQISFELQKLRDTECCLQYENEQLKSDLKKQTKNTEDLLEKLQSTQESSTKFEKLLKKLEEKQIQINDLCSQISNNEIVIKKQTEIIEEFEKKLDVKNQQIKAYLSELNEAEEEMSTLHERIQSLKTMLKEKSDNMAKLQADYEVIKNDNSILKMENSNFEDKTKEDICQLKIMLKDLQMQLCFTENNYCRVTEDFNKAQEQLIIMTKREADLQECLTNMERDYCLKLSSIEKEKVMLGNCLDKLRDELEEIQTSYSSKSTEHCNLQDICKSYVEQLHILQQQIEEEREKFKQIEESNRCIIQQLQEYKEQNNDLVKEKSIIEQNNCEIISELRETHKSLLELKRECQLKNKSLACISAELTETAMSRSELCNQSQYVVSCIRIWMEEQREYVNKLSAKLKSQQQELVQVGFEKKVLIDETKRLRHINHVLMQRLKRVYRYSNKNVRNVCVGCQILPRNIDTRFPVNSKYLSSQKKLNFMKATRRISVCNNGWLFPKMKYLVNELQKNNIECSENCFNRMNTDVRLEENHDCGYQSSTSK</sequence>
<feature type="coiled-coil region" evidence="1">
    <location>
        <begin position="308"/>
        <end position="339"/>
    </location>
</feature>
<feature type="coiled-coil region" evidence="1">
    <location>
        <begin position="1440"/>
        <end position="1523"/>
    </location>
</feature>
<feature type="coiled-coil region" evidence="1">
    <location>
        <begin position="132"/>
        <end position="173"/>
    </location>
</feature>
<dbReference type="RefSeq" id="XP_026297049.1">
    <property type="nucleotide sequence ID" value="XM_026441264.1"/>
</dbReference>
<reference evidence="2" key="1">
    <citation type="submission" date="2021-01" db="UniProtKB">
        <authorList>
            <consortium name="EnsemblMetazoa"/>
        </authorList>
    </citation>
    <scope>IDENTIFICATION</scope>
    <source>
        <strain evidence="2">DH4</strain>
    </source>
</reference>
<feature type="coiled-coil region" evidence="1">
    <location>
        <begin position="1219"/>
        <end position="1354"/>
    </location>
</feature>
<dbReference type="PANTHER" id="PTHR23159">
    <property type="entry name" value="CENTROSOMAL PROTEIN 2"/>
    <property type="match status" value="1"/>
</dbReference>
<gene>
    <name evidence="4" type="primary">LOC100577846</name>
</gene>
<evidence type="ECO:0000256" key="1">
    <source>
        <dbReference type="SAM" id="Coils"/>
    </source>
</evidence>
<dbReference type="KEGG" id="ame:100577846"/>
<keyword evidence="3" id="KW-1185">Reference proteome</keyword>
<feature type="coiled-coil region" evidence="1">
    <location>
        <begin position="1003"/>
        <end position="1101"/>
    </location>
</feature>
<name>A0A7M7L5L9_APIME</name>
<dbReference type="PANTHER" id="PTHR23159:SF31">
    <property type="entry name" value="CENTROSOME-ASSOCIATED PROTEIN CEP250 ISOFORM X1"/>
    <property type="match status" value="1"/>
</dbReference>
<evidence type="ECO:0000313" key="4">
    <source>
        <dbReference type="RefSeq" id="XP_026297049.1"/>
    </source>
</evidence>
<feature type="coiled-coil region" evidence="1">
    <location>
        <begin position="596"/>
        <end position="784"/>
    </location>
</feature>
<evidence type="ECO:0000313" key="2">
    <source>
        <dbReference type="EnsemblMetazoa" id="XP_026297049"/>
    </source>
</evidence>
<protein>
    <submittedName>
        <fullName evidence="4">Uncharacterized protein PFB0765w</fullName>
    </submittedName>
</protein>
<accession>A0A8B8H1V5</accession>
<feature type="coiled-coil region" evidence="1">
    <location>
        <begin position="460"/>
        <end position="515"/>
    </location>
</feature>
<dbReference type="EnsemblMetazoa" id="XM_026441264">
    <property type="protein sequence ID" value="XP_026297049"/>
    <property type="gene ID" value="LOC100577846"/>
</dbReference>
<accession>A0A7M7L5L9</accession>
<dbReference type="OrthoDB" id="6350415at2759"/>
<evidence type="ECO:0000313" key="3">
    <source>
        <dbReference type="Proteomes" id="UP000005203"/>
    </source>
</evidence>
<dbReference type="GeneID" id="100577846"/>
<keyword evidence="1" id="KW-0175">Coiled coil</keyword>
<dbReference type="Proteomes" id="UP000005203">
    <property type="component" value="Linkage group LG6"/>
</dbReference>
<feature type="coiled-coil region" evidence="1">
    <location>
        <begin position="848"/>
        <end position="875"/>
    </location>
</feature>
<feature type="coiled-coil region" evidence="1">
    <location>
        <begin position="1153"/>
        <end position="1187"/>
    </location>
</feature>